<proteinExistence type="predicted"/>
<dbReference type="AlphaFoldDB" id="A0A9W4WZD3"/>
<feature type="non-terminal residue" evidence="8">
    <location>
        <position position="349"/>
    </location>
</feature>
<dbReference type="OrthoDB" id="2406381at2759"/>
<evidence type="ECO:0000256" key="1">
    <source>
        <dbReference type="ARBA" id="ARBA00012417"/>
    </source>
</evidence>
<dbReference type="InterPro" id="IPR023211">
    <property type="entry name" value="DNA_pol_palm_dom_sf"/>
</dbReference>
<name>A0A9W4WZD3_9GLOM</name>
<keyword evidence="4" id="KW-0239">DNA-directed DNA polymerase</keyword>
<sequence length="349" mass="40730">CFDYSCFNTQQNAIKVYMNSFYGTAGDSKSPFFLRELAGGVTSAGQRNIKLVADFVESKGFQKKYGDTDSLYLVCPEECFQKCDEAYDNGNGISKEEYWSRMVNISMEVIERLRDEVNNFLRNDNGSSYLKMAYEEVLFPVVFTGKKKYYGIPHRREPNFNNKLFIRGVETVKRGQSKYFREVGKKVMDESMRLDNTRTLHRIVEDVLKETINDISQIDLNEVVKTAVWRPDKNNKSVQRFISRMRDRHTREEADAKRRIKKGLTPESYLYEIPEPGERFEYIVVENDSSQKVGDKMEYPEVVRRLGKKIDISYYLKTVVGLCARFINYDEIFQPSSEIVLEALKKLKD</sequence>
<feature type="domain" description="DNA-directed DNA polymerase family B multifunctional" evidence="7">
    <location>
        <begin position="6"/>
        <end position="326"/>
    </location>
</feature>
<keyword evidence="3" id="KW-0548">Nucleotidyltransferase</keyword>
<dbReference type="InterPro" id="IPR050240">
    <property type="entry name" value="DNA_pol_type-B"/>
</dbReference>
<dbReference type="PROSITE" id="PS00116">
    <property type="entry name" value="DNA_POLYMERASE_B"/>
    <property type="match status" value="1"/>
</dbReference>
<dbReference type="Gene3D" id="1.10.132.60">
    <property type="entry name" value="DNA polymerase family B, C-terminal domain"/>
    <property type="match status" value="1"/>
</dbReference>
<dbReference type="EMBL" id="CAMKVN010014886">
    <property type="protein sequence ID" value="CAI2196749.1"/>
    <property type="molecule type" value="Genomic_DNA"/>
</dbReference>
<evidence type="ECO:0000313" key="9">
    <source>
        <dbReference type="Proteomes" id="UP001153678"/>
    </source>
</evidence>
<dbReference type="Proteomes" id="UP001153678">
    <property type="component" value="Unassembled WGS sequence"/>
</dbReference>
<feature type="non-terminal residue" evidence="8">
    <location>
        <position position="1"/>
    </location>
</feature>
<evidence type="ECO:0000313" key="8">
    <source>
        <dbReference type="EMBL" id="CAI2196749.1"/>
    </source>
</evidence>
<dbReference type="InterPro" id="IPR042087">
    <property type="entry name" value="DNA_pol_B_thumb"/>
</dbReference>
<dbReference type="PANTHER" id="PTHR10322:SF23">
    <property type="entry name" value="DNA POLYMERASE DELTA CATALYTIC SUBUNIT"/>
    <property type="match status" value="1"/>
</dbReference>
<evidence type="ECO:0000256" key="6">
    <source>
        <dbReference type="ARBA" id="ARBA00049244"/>
    </source>
</evidence>
<dbReference type="Pfam" id="PF00136">
    <property type="entry name" value="DNA_pol_B"/>
    <property type="match status" value="1"/>
</dbReference>
<comment type="caution">
    <text evidence="8">The sequence shown here is derived from an EMBL/GenBank/DDBJ whole genome shotgun (WGS) entry which is preliminary data.</text>
</comment>
<evidence type="ECO:0000256" key="5">
    <source>
        <dbReference type="ARBA" id="ARBA00023125"/>
    </source>
</evidence>
<gene>
    <name evidence="8" type="ORF">FWILDA_LOCUS17734</name>
</gene>
<dbReference type="InterPro" id="IPR043502">
    <property type="entry name" value="DNA/RNA_pol_sf"/>
</dbReference>
<evidence type="ECO:0000256" key="3">
    <source>
        <dbReference type="ARBA" id="ARBA00022695"/>
    </source>
</evidence>
<dbReference type="SUPFAM" id="SSF56672">
    <property type="entry name" value="DNA/RNA polymerases"/>
    <property type="match status" value="1"/>
</dbReference>
<dbReference type="Gene3D" id="3.90.1600.10">
    <property type="entry name" value="Palm domain of DNA polymerase"/>
    <property type="match status" value="1"/>
</dbReference>
<dbReference type="GO" id="GO:0003887">
    <property type="term" value="F:DNA-directed DNA polymerase activity"/>
    <property type="evidence" value="ECO:0007669"/>
    <property type="project" value="UniProtKB-KW"/>
</dbReference>
<keyword evidence="5" id="KW-0238">DNA-binding</keyword>
<comment type="catalytic activity">
    <reaction evidence="6">
        <text>DNA(n) + a 2'-deoxyribonucleoside 5'-triphosphate = DNA(n+1) + diphosphate</text>
        <dbReference type="Rhea" id="RHEA:22508"/>
        <dbReference type="Rhea" id="RHEA-COMP:17339"/>
        <dbReference type="Rhea" id="RHEA-COMP:17340"/>
        <dbReference type="ChEBI" id="CHEBI:33019"/>
        <dbReference type="ChEBI" id="CHEBI:61560"/>
        <dbReference type="ChEBI" id="CHEBI:173112"/>
        <dbReference type="EC" id="2.7.7.7"/>
    </reaction>
</comment>
<organism evidence="8 9">
    <name type="scientific">Funneliformis geosporum</name>
    <dbReference type="NCBI Taxonomy" id="1117311"/>
    <lineage>
        <taxon>Eukaryota</taxon>
        <taxon>Fungi</taxon>
        <taxon>Fungi incertae sedis</taxon>
        <taxon>Mucoromycota</taxon>
        <taxon>Glomeromycotina</taxon>
        <taxon>Glomeromycetes</taxon>
        <taxon>Glomerales</taxon>
        <taxon>Glomeraceae</taxon>
        <taxon>Funneliformis</taxon>
    </lineage>
</organism>
<dbReference type="EC" id="2.7.7.7" evidence="1"/>
<dbReference type="GO" id="GO:0006261">
    <property type="term" value="P:DNA-templated DNA replication"/>
    <property type="evidence" value="ECO:0007669"/>
    <property type="project" value="TreeGrafter"/>
</dbReference>
<evidence type="ECO:0000256" key="2">
    <source>
        <dbReference type="ARBA" id="ARBA00022679"/>
    </source>
</evidence>
<reference evidence="8" key="1">
    <citation type="submission" date="2022-08" db="EMBL/GenBank/DDBJ databases">
        <authorList>
            <person name="Kallberg Y."/>
            <person name="Tangrot J."/>
            <person name="Rosling A."/>
        </authorList>
    </citation>
    <scope>NUCLEOTIDE SEQUENCE</scope>
    <source>
        <strain evidence="8">Wild A</strain>
    </source>
</reference>
<evidence type="ECO:0000259" key="7">
    <source>
        <dbReference type="Pfam" id="PF00136"/>
    </source>
</evidence>
<evidence type="ECO:0000256" key="4">
    <source>
        <dbReference type="ARBA" id="ARBA00022932"/>
    </source>
</evidence>
<dbReference type="GO" id="GO:0000166">
    <property type="term" value="F:nucleotide binding"/>
    <property type="evidence" value="ECO:0007669"/>
    <property type="project" value="InterPro"/>
</dbReference>
<keyword evidence="2" id="KW-0808">Transferase</keyword>
<protein>
    <recommendedName>
        <fullName evidence="1">DNA-directed DNA polymerase</fullName>
        <ecNumber evidence="1">2.7.7.7</ecNumber>
    </recommendedName>
</protein>
<dbReference type="GO" id="GO:0003677">
    <property type="term" value="F:DNA binding"/>
    <property type="evidence" value="ECO:0007669"/>
    <property type="project" value="UniProtKB-KW"/>
</dbReference>
<dbReference type="PANTHER" id="PTHR10322">
    <property type="entry name" value="DNA POLYMERASE CATALYTIC SUBUNIT"/>
    <property type="match status" value="1"/>
</dbReference>
<dbReference type="InterPro" id="IPR006134">
    <property type="entry name" value="DNA-dir_DNA_pol_B_multi_dom"/>
</dbReference>
<dbReference type="InterPro" id="IPR017964">
    <property type="entry name" value="DNA-dir_DNA_pol_B_CS"/>
</dbReference>
<keyword evidence="9" id="KW-1185">Reference proteome</keyword>
<accession>A0A9W4WZD3</accession>